<accession>A0A4R2HX97</accession>
<dbReference type="PROSITE" id="PS51186">
    <property type="entry name" value="GNAT"/>
    <property type="match status" value="1"/>
</dbReference>
<dbReference type="GO" id="GO:0016747">
    <property type="term" value="F:acyltransferase activity, transferring groups other than amino-acyl groups"/>
    <property type="evidence" value="ECO:0007669"/>
    <property type="project" value="InterPro"/>
</dbReference>
<dbReference type="Pfam" id="PF00583">
    <property type="entry name" value="Acetyltransf_1"/>
    <property type="match status" value="1"/>
</dbReference>
<dbReference type="InterPro" id="IPR000182">
    <property type="entry name" value="GNAT_dom"/>
</dbReference>
<dbReference type="SUPFAM" id="SSF55729">
    <property type="entry name" value="Acyl-CoA N-acyltransferases (Nat)"/>
    <property type="match status" value="1"/>
</dbReference>
<feature type="domain" description="N-acetyltransferase" evidence="1">
    <location>
        <begin position="8"/>
        <end position="162"/>
    </location>
</feature>
<reference evidence="2 3" key="1">
    <citation type="journal article" date="2015" name="Stand. Genomic Sci.">
        <title>Genomic Encyclopedia of Bacterial and Archaeal Type Strains, Phase III: the genomes of soil and plant-associated and newly described type strains.</title>
        <authorList>
            <person name="Whitman W.B."/>
            <person name="Woyke T."/>
            <person name="Klenk H.P."/>
            <person name="Zhou Y."/>
            <person name="Lilburn T.G."/>
            <person name="Beck B.J."/>
            <person name="De Vos P."/>
            <person name="Vandamme P."/>
            <person name="Eisen J.A."/>
            <person name="Garrity G."/>
            <person name="Hugenholtz P."/>
            <person name="Kyrpides N.C."/>
        </authorList>
    </citation>
    <scope>NUCLEOTIDE SEQUENCE [LARGE SCALE GENOMIC DNA]</scope>
    <source>
        <strain evidence="2 3">VKM Ac-2572</strain>
    </source>
</reference>
<comment type="caution">
    <text evidence="2">The sequence shown here is derived from an EMBL/GenBank/DDBJ whole genome shotgun (WGS) entry which is preliminary data.</text>
</comment>
<dbReference type="InterPro" id="IPR016181">
    <property type="entry name" value="Acyl_CoA_acyltransferase"/>
</dbReference>
<dbReference type="RefSeq" id="WP_132207560.1">
    <property type="nucleotide sequence ID" value="NZ_SLWN01000001.1"/>
</dbReference>
<evidence type="ECO:0000313" key="3">
    <source>
        <dbReference type="Proteomes" id="UP000294508"/>
    </source>
</evidence>
<keyword evidence="2" id="KW-0687">Ribonucleoprotein</keyword>
<sequence>MPEVVLPLTVRDLTAEDLHPGFSGWSATYRQGTFTALDRAKRGEVDFLAVCPPSGIPVATGGVDYAKPSGIPVLWQLSVDAPLRSCGIGTVLVRALEQRIRGRGLTWAELGVDENESRPRALYERLGYVVTGREPGSWDQEAPDGTVTRYETMITVMRKQLAWTSA</sequence>
<proteinExistence type="predicted"/>
<dbReference type="EMBL" id="SLWN01000001">
    <property type="protein sequence ID" value="TCO35947.1"/>
    <property type="molecule type" value="Genomic_DNA"/>
</dbReference>
<gene>
    <name evidence="2" type="ORF">EV652_101835</name>
</gene>
<evidence type="ECO:0000259" key="1">
    <source>
        <dbReference type="PROSITE" id="PS51186"/>
    </source>
</evidence>
<dbReference type="GO" id="GO:0005840">
    <property type="term" value="C:ribosome"/>
    <property type="evidence" value="ECO:0007669"/>
    <property type="project" value="UniProtKB-KW"/>
</dbReference>
<evidence type="ECO:0000313" key="2">
    <source>
        <dbReference type="EMBL" id="TCO35947.1"/>
    </source>
</evidence>
<organism evidence="2 3">
    <name type="scientific">Kribbella steppae</name>
    <dbReference type="NCBI Taxonomy" id="2512223"/>
    <lineage>
        <taxon>Bacteria</taxon>
        <taxon>Bacillati</taxon>
        <taxon>Actinomycetota</taxon>
        <taxon>Actinomycetes</taxon>
        <taxon>Propionibacteriales</taxon>
        <taxon>Kribbellaceae</taxon>
        <taxon>Kribbella</taxon>
    </lineage>
</organism>
<dbReference type="Gene3D" id="3.40.630.30">
    <property type="match status" value="1"/>
</dbReference>
<protein>
    <submittedName>
        <fullName evidence="2">Ribosomal protein S18 acetylase RimI-like enzyme</fullName>
    </submittedName>
</protein>
<name>A0A4R2HX97_9ACTN</name>
<dbReference type="AlphaFoldDB" id="A0A4R2HX97"/>
<dbReference type="OrthoDB" id="5173601at2"/>
<keyword evidence="2" id="KW-0689">Ribosomal protein</keyword>
<dbReference type="Proteomes" id="UP000294508">
    <property type="component" value="Unassembled WGS sequence"/>
</dbReference>
<keyword evidence="3" id="KW-1185">Reference proteome</keyword>